<dbReference type="InterPro" id="IPR008271">
    <property type="entry name" value="Ser/Thr_kinase_AS"/>
</dbReference>
<comment type="caution">
    <text evidence="3">The sequence shown here is derived from an EMBL/GenBank/DDBJ whole genome shotgun (WGS) entry which is preliminary data.</text>
</comment>
<dbReference type="InterPro" id="IPR012334">
    <property type="entry name" value="Pectin_lyas_fold"/>
</dbReference>
<dbReference type="GO" id="GO:0005524">
    <property type="term" value="F:ATP binding"/>
    <property type="evidence" value="ECO:0007669"/>
    <property type="project" value="InterPro"/>
</dbReference>
<dbReference type="InterPro" id="IPR011050">
    <property type="entry name" value="Pectin_lyase_fold/virulence"/>
</dbReference>
<name>A0AAD8J7F0_9APIA</name>
<dbReference type="GO" id="GO:0030570">
    <property type="term" value="F:pectate lyase activity"/>
    <property type="evidence" value="ECO:0007669"/>
    <property type="project" value="InterPro"/>
</dbReference>
<gene>
    <name evidence="3" type="ORF">POM88_007404</name>
</gene>
<dbReference type="InterPro" id="IPR011009">
    <property type="entry name" value="Kinase-like_dom_sf"/>
</dbReference>
<dbReference type="EMBL" id="JAUIZM010000002">
    <property type="protein sequence ID" value="KAK1397541.1"/>
    <property type="molecule type" value="Genomic_DNA"/>
</dbReference>
<protein>
    <recommendedName>
        <fullName evidence="2">Protein kinase domain-containing protein</fullName>
    </recommendedName>
</protein>
<dbReference type="GO" id="GO:0004672">
    <property type="term" value="F:protein kinase activity"/>
    <property type="evidence" value="ECO:0007669"/>
    <property type="project" value="InterPro"/>
</dbReference>
<evidence type="ECO:0000313" key="3">
    <source>
        <dbReference type="EMBL" id="KAK1397541.1"/>
    </source>
</evidence>
<keyword evidence="1" id="KW-0456">Lyase</keyword>
<dbReference type="PANTHER" id="PTHR31683:SF120">
    <property type="entry name" value="PECTATE LYASE 20-RELATED"/>
    <property type="match status" value="1"/>
</dbReference>
<sequence>MIFYLQRFLHNIFSGVLYLHRNNIVHRDLKTDNMLIDSVVKLADFGLSREIDIHLRSLTKQDDGAEVTILRMIQEIYVEAENCSSGSESSEAAISKSCSISSSKTPISDSTIFKYCLEGLSERSLMLKEIAMAASELELSKFAEQVSQYLGCFHHRRYPLFLMRRTLANGDAITIFGSSHIWVDHNSLSNCPDGLVDAIMGSTAITISNNYFTHHNERQQGYASDYYLQPFRRGPNSEDAKAWGNRYLAPNNPFAKEVTKRLEVGAWKHWNWRSEGDLLLNGAYFIPS</sequence>
<dbReference type="InterPro" id="IPR002022">
    <property type="entry name" value="Pec_lyase"/>
</dbReference>
<feature type="domain" description="Protein kinase" evidence="2">
    <location>
        <begin position="1"/>
        <end position="183"/>
    </location>
</feature>
<evidence type="ECO:0000256" key="1">
    <source>
        <dbReference type="ARBA" id="ARBA00023239"/>
    </source>
</evidence>
<reference evidence="3" key="1">
    <citation type="submission" date="2023-02" db="EMBL/GenBank/DDBJ databases">
        <title>Genome of toxic invasive species Heracleum sosnowskyi carries increased number of genes despite the absence of recent whole-genome duplications.</title>
        <authorList>
            <person name="Schelkunov M."/>
            <person name="Shtratnikova V."/>
            <person name="Makarenko M."/>
            <person name="Klepikova A."/>
            <person name="Omelchenko D."/>
            <person name="Novikova G."/>
            <person name="Obukhova E."/>
            <person name="Bogdanov V."/>
            <person name="Penin A."/>
            <person name="Logacheva M."/>
        </authorList>
    </citation>
    <scope>NUCLEOTIDE SEQUENCE</scope>
    <source>
        <strain evidence="3">Hsosn_3</strain>
        <tissue evidence="3">Leaf</tissue>
    </source>
</reference>
<accession>A0AAD8J7F0</accession>
<dbReference type="AlphaFoldDB" id="A0AAD8J7F0"/>
<dbReference type="SMART" id="SM00656">
    <property type="entry name" value="Amb_all"/>
    <property type="match status" value="1"/>
</dbReference>
<dbReference type="InterPro" id="IPR000719">
    <property type="entry name" value="Prot_kinase_dom"/>
</dbReference>
<dbReference type="InterPro" id="IPR045032">
    <property type="entry name" value="PEL"/>
</dbReference>
<dbReference type="Pfam" id="PF00069">
    <property type="entry name" value="Pkinase"/>
    <property type="match status" value="1"/>
</dbReference>
<dbReference type="PANTHER" id="PTHR31683">
    <property type="entry name" value="PECTATE LYASE 18-RELATED"/>
    <property type="match status" value="1"/>
</dbReference>
<keyword evidence="4" id="KW-1185">Reference proteome</keyword>
<dbReference type="PROSITE" id="PS50011">
    <property type="entry name" value="PROTEIN_KINASE_DOM"/>
    <property type="match status" value="1"/>
</dbReference>
<evidence type="ECO:0000313" key="4">
    <source>
        <dbReference type="Proteomes" id="UP001237642"/>
    </source>
</evidence>
<dbReference type="Gene3D" id="2.160.20.10">
    <property type="entry name" value="Single-stranded right-handed beta-helix, Pectin lyase-like"/>
    <property type="match status" value="1"/>
</dbReference>
<dbReference type="SUPFAM" id="SSF51126">
    <property type="entry name" value="Pectin lyase-like"/>
    <property type="match status" value="1"/>
</dbReference>
<organism evidence="3 4">
    <name type="scientific">Heracleum sosnowskyi</name>
    <dbReference type="NCBI Taxonomy" id="360622"/>
    <lineage>
        <taxon>Eukaryota</taxon>
        <taxon>Viridiplantae</taxon>
        <taxon>Streptophyta</taxon>
        <taxon>Embryophyta</taxon>
        <taxon>Tracheophyta</taxon>
        <taxon>Spermatophyta</taxon>
        <taxon>Magnoliopsida</taxon>
        <taxon>eudicotyledons</taxon>
        <taxon>Gunneridae</taxon>
        <taxon>Pentapetalae</taxon>
        <taxon>asterids</taxon>
        <taxon>campanulids</taxon>
        <taxon>Apiales</taxon>
        <taxon>Apiaceae</taxon>
        <taxon>Apioideae</taxon>
        <taxon>apioid superclade</taxon>
        <taxon>Tordylieae</taxon>
        <taxon>Tordyliinae</taxon>
        <taxon>Heracleum</taxon>
    </lineage>
</organism>
<dbReference type="SUPFAM" id="SSF56112">
    <property type="entry name" value="Protein kinase-like (PK-like)"/>
    <property type="match status" value="1"/>
</dbReference>
<proteinExistence type="predicted"/>
<reference evidence="3" key="2">
    <citation type="submission" date="2023-05" db="EMBL/GenBank/DDBJ databases">
        <authorList>
            <person name="Schelkunov M.I."/>
        </authorList>
    </citation>
    <scope>NUCLEOTIDE SEQUENCE</scope>
    <source>
        <strain evidence="3">Hsosn_3</strain>
        <tissue evidence="3">Leaf</tissue>
    </source>
</reference>
<dbReference type="Proteomes" id="UP001237642">
    <property type="component" value="Unassembled WGS sequence"/>
</dbReference>
<dbReference type="PROSITE" id="PS00108">
    <property type="entry name" value="PROTEIN_KINASE_ST"/>
    <property type="match status" value="1"/>
</dbReference>
<dbReference type="Gene3D" id="1.10.510.10">
    <property type="entry name" value="Transferase(Phosphotransferase) domain 1"/>
    <property type="match status" value="1"/>
</dbReference>
<evidence type="ECO:0000259" key="2">
    <source>
        <dbReference type="PROSITE" id="PS50011"/>
    </source>
</evidence>